<accession>A0A8K0KQU5</accession>
<feature type="compositionally biased region" description="Pro residues" evidence="3">
    <location>
        <begin position="165"/>
        <end position="181"/>
    </location>
</feature>
<dbReference type="PANTHER" id="PTHR46589">
    <property type="entry name" value="APOPTOTIC CHROMATIN CONDENSATION INDUCER IN THE NUCLEUS"/>
    <property type="match status" value="1"/>
</dbReference>
<evidence type="ECO:0000256" key="1">
    <source>
        <dbReference type="ARBA" id="ARBA00022884"/>
    </source>
</evidence>
<dbReference type="GO" id="GO:0003723">
    <property type="term" value="F:RNA binding"/>
    <property type="evidence" value="ECO:0007669"/>
    <property type="project" value="UniProtKB-UniRule"/>
</dbReference>
<dbReference type="InterPro" id="IPR052793">
    <property type="entry name" value="EJC-associated_protein"/>
</dbReference>
<feature type="compositionally biased region" description="Basic and acidic residues" evidence="3">
    <location>
        <begin position="328"/>
        <end position="344"/>
    </location>
</feature>
<dbReference type="SUPFAM" id="SSF54928">
    <property type="entry name" value="RNA-binding domain, RBD"/>
    <property type="match status" value="1"/>
</dbReference>
<evidence type="ECO:0000313" key="6">
    <source>
        <dbReference type="Proteomes" id="UP000792457"/>
    </source>
</evidence>
<dbReference type="CDD" id="cd12432">
    <property type="entry name" value="RRM_ACINU"/>
    <property type="match status" value="1"/>
</dbReference>
<dbReference type="OrthoDB" id="5348404at2759"/>
<dbReference type="InterPro" id="IPR035979">
    <property type="entry name" value="RBD_domain_sf"/>
</dbReference>
<dbReference type="PANTHER" id="PTHR46589:SF1">
    <property type="entry name" value="APOPTOTIC CHROMATIN CONDENSATION INDUCER IN THE NUCLEUS"/>
    <property type="match status" value="1"/>
</dbReference>
<feature type="domain" description="RRM" evidence="4">
    <location>
        <begin position="74"/>
        <end position="151"/>
    </location>
</feature>
<evidence type="ECO:0000313" key="5">
    <source>
        <dbReference type="EMBL" id="KAG8239851.1"/>
    </source>
</evidence>
<dbReference type="InterPro" id="IPR000504">
    <property type="entry name" value="RRM_dom"/>
</dbReference>
<proteinExistence type="predicted"/>
<dbReference type="AlphaFoldDB" id="A0A8K0KQU5"/>
<dbReference type="Proteomes" id="UP000792457">
    <property type="component" value="Unassembled WGS sequence"/>
</dbReference>
<feature type="compositionally biased region" description="Basic and acidic residues" evidence="3">
    <location>
        <begin position="182"/>
        <end position="195"/>
    </location>
</feature>
<dbReference type="Gene3D" id="3.30.70.330">
    <property type="match status" value="1"/>
</dbReference>
<feature type="region of interest" description="Disordered" evidence="3">
    <location>
        <begin position="328"/>
        <end position="390"/>
    </location>
</feature>
<dbReference type="GO" id="GO:0061574">
    <property type="term" value="C:ASAP complex"/>
    <property type="evidence" value="ECO:0007669"/>
    <property type="project" value="TreeGrafter"/>
</dbReference>
<organism evidence="5 6">
    <name type="scientific">Ladona fulva</name>
    <name type="common">Scarce chaser dragonfly</name>
    <name type="synonym">Libellula fulva</name>
    <dbReference type="NCBI Taxonomy" id="123851"/>
    <lineage>
        <taxon>Eukaryota</taxon>
        <taxon>Metazoa</taxon>
        <taxon>Ecdysozoa</taxon>
        <taxon>Arthropoda</taxon>
        <taxon>Hexapoda</taxon>
        <taxon>Insecta</taxon>
        <taxon>Pterygota</taxon>
        <taxon>Palaeoptera</taxon>
        <taxon>Odonata</taxon>
        <taxon>Epiprocta</taxon>
        <taxon>Anisoptera</taxon>
        <taxon>Libelluloidea</taxon>
        <taxon>Libellulidae</taxon>
        <taxon>Ladona</taxon>
    </lineage>
</organism>
<dbReference type="PROSITE" id="PS50102">
    <property type="entry name" value="RRM"/>
    <property type="match status" value="1"/>
</dbReference>
<keyword evidence="1 2" id="KW-0694">RNA-binding</keyword>
<feature type="compositionally biased region" description="Basic residues" evidence="3">
    <location>
        <begin position="345"/>
        <end position="361"/>
    </location>
</feature>
<feature type="region of interest" description="Disordered" evidence="3">
    <location>
        <begin position="157"/>
        <end position="202"/>
    </location>
</feature>
<name>A0A8K0KQU5_LADFU</name>
<keyword evidence="6" id="KW-1185">Reference proteome</keyword>
<dbReference type="Pfam" id="PF16294">
    <property type="entry name" value="RSB_motif"/>
    <property type="match status" value="1"/>
</dbReference>
<comment type="caution">
    <text evidence="5">The sequence shown here is derived from an EMBL/GenBank/DDBJ whole genome shotgun (WGS) entry which is preliminary data.</text>
</comment>
<sequence>MDETIVRMIDTNGQNERTVWAQVVEEERISEVTRVPVVGSDGPPSTPIRRISIVSDDATRLQRSPSPPRHPPSNVLFLSNLVRPFTVQQLKELLARTGTVAEDGFWIDRIKSMCLVQYETEEQARETRHALHGVRWPISNPKRLFVDFSTKERLEEAKREGNMPTPVPPAVATPSLSPPHTAPRDDFPRKTEPLRVDGSGMVPVHHPVHRVREWDLDKVVQQSPPGAGMHGPNRGPVEERRRPEAAGQPSGRRDRMLPSPPPSMQEIQARKAKRKEAEAAAAAAAEAPANLLDSLFRKTKATPSIYWLPLTAEQIKVKEEIRRQHLAEHERRIAEMKRAAEKDRGSRRRRRSSTPRRRSRRRSGEGSSAAHKKSSESMKGHKTSSASPKK</sequence>
<dbReference type="InterPro" id="IPR012677">
    <property type="entry name" value="Nucleotide-bd_a/b_plait_sf"/>
</dbReference>
<evidence type="ECO:0000256" key="3">
    <source>
        <dbReference type="SAM" id="MobiDB-lite"/>
    </source>
</evidence>
<dbReference type="GO" id="GO:0008380">
    <property type="term" value="P:RNA splicing"/>
    <property type="evidence" value="ECO:0007669"/>
    <property type="project" value="TreeGrafter"/>
</dbReference>
<evidence type="ECO:0000256" key="2">
    <source>
        <dbReference type="PROSITE-ProRule" id="PRU00176"/>
    </source>
</evidence>
<protein>
    <recommendedName>
        <fullName evidence="4">RRM domain-containing protein</fullName>
    </recommendedName>
</protein>
<dbReference type="EMBL" id="KZ310088">
    <property type="protein sequence ID" value="KAG8239851.1"/>
    <property type="molecule type" value="Genomic_DNA"/>
</dbReference>
<gene>
    <name evidence="5" type="ORF">J437_LFUL014815</name>
</gene>
<reference evidence="5" key="1">
    <citation type="submission" date="2013-04" db="EMBL/GenBank/DDBJ databases">
        <authorList>
            <person name="Qu J."/>
            <person name="Murali S.C."/>
            <person name="Bandaranaike D."/>
            <person name="Bellair M."/>
            <person name="Blankenburg K."/>
            <person name="Chao H."/>
            <person name="Dinh H."/>
            <person name="Doddapaneni H."/>
            <person name="Downs B."/>
            <person name="Dugan-Rocha S."/>
            <person name="Elkadiri S."/>
            <person name="Gnanaolivu R.D."/>
            <person name="Hernandez B."/>
            <person name="Javaid M."/>
            <person name="Jayaseelan J.C."/>
            <person name="Lee S."/>
            <person name="Li M."/>
            <person name="Ming W."/>
            <person name="Munidasa M."/>
            <person name="Muniz J."/>
            <person name="Nguyen L."/>
            <person name="Ongeri F."/>
            <person name="Osuji N."/>
            <person name="Pu L.-L."/>
            <person name="Puazo M."/>
            <person name="Qu C."/>
            <person name="Quiroz J."/>
            <person name="Raj R."/>
            <person name="Weissenberger G."/>
            <person name="Xin Y."/>
            <person name="Zou X."/>
            <person name="Han Y."/>
            <person name="Richards S."/>
            <person name="Worley K."/>
            <person name="Muzny D."/>
            <person name="Gibbs R."/>
        </authorList>
    </citation>
    <scope>NUCLEOTIDE SEQUENCE</scope>
    <source>
        <strain evidence="5">Sampled in the wild</strain>
    </source>
</reference>
<feature type="region of interest" description="Disordered" evidence="3">
    <location>
        <begin position="221"/>
        <end position="291"/>
    </location>
</feature>
<dbReference type="GO" id="GO:0071011">
    <property type="term" value="C:precatalytic spliceosome"/>
    <property type="evidence" value="ECO:0007669"/>
    <property type="project" value="TreeGrafter"/>
</dbReference>
<reference evidence="5" key="2">
    <citation type="submission" date="2017-10" db="EMBL/GenBank/DDBJ databases">
        <title>Ladona fulva Genome sequencing and assembly.</title>
        <authorList>
            <person name="Murali S."/>
            <person name="Richards S."/>
            <person name="Bandaranaike D."/>
            <person name="Bellair M."/>
            <person name="Blankenburg K."/>
            <person name="Chao H."/>
            <person name="Dinh H."/>
            <person name="Doddapaneni H."/>
            <person name="Dugan-Rocha S."/>
            <person name="Elkadiri S."/>
            <person name="Gnanaolivu R."/>
            <person name="Hernandez B."/>
            <person name="Skinner E."/>
            <person name="Javaid M."/>
            <person name="Lee S."/>
            <person name="Li M."/>
            <person name="Ming W."/>
            <person name="Munidasa M."/>
            <person name="Muniz J."/>
            <person name="Nguyen L."/>
            <person name="Hughes D."/>
            <person name="Osuji N."/>
            <person name="Pu L.-L."/>
            <person name="Puazo M."/>
            <person name="Qu C."/>
            <person name="Quiroz J."/>
            <person name="Raj R."/>
            <person name="Weissenberger G."/>
            <person name="Xin Y."/>
            <person name="Zou X."/>
            <person name="Han Y."/>
            <person name="Worley K."/>
            <person name="Muzny D."/>
            <person name="Gibbs R."/>
        </authorList>
    </citation>
    <scope>NUCLEOTIDE SEQUENCE</scope>
    <source>
        <strain evidence="5">Sampled in the wild</strain>
    </source>
</reference>
<dbReference type="InterPro" id="IPR034257">
    <property type="entry name" value="Acinus_RRM"/>
</dbReference>
<evidence type="ECO:0000259" key="4">
    <source>
        <dbReference type="PROSITE" id="PS50102"/>
    </source>
</evidence>
<dbReference type="InterPro" id="IPR032552">
    <property type="entry name" value="RSB_motif"/>
</dbReference>